<dbReference type="EMBL" id="JACRSW010000031">
    <property type="protein sequence ID" value="MBC8557788.1"/>
    <property type="molecule type" value="Genomic_DNA"/>
</dbReference>
<evidence type="ECO:0000256" key="1">
    <source>
        <dbReference type="ARBA" id="ARBA00022490"/>
    </source>
</evidence>
<evidence type="ECO:0000256" key="2">
    <source>
        <dbReference type="ARBA" id="ARBA00022795"/>
    </source>
</evidence>
<comment type="similarity">
    <text evidence="5">Belongs to the FliW family.</text>
</comment>
<comment type="function">
    <text evidence="5">Acts as an anti-CsrA protein, binds CsrA and prevents it from repressing translation of its target genes, one of which is flagellin. Binds to flagellin and participates in the assembly of the flagellum.</text>
</comment>
<evidence type="ECO:0000313" key="6">
    <source>
        <dbReference type="EMBL" id="MBC8557788.1"/>
    </source>
</evidence>
<evidence type="ECO:0000313" key="7">
    <source>
        <dbReference type="Proteomes" id="UP000637513"/>
    </source>
</evidence>
<gene>
    <name evidence="5" type="primary">fliW</name>
    <name evidence="6" type="ORF">H8700_08710</name>
</gene>
<dbReference type="PANTHER" id="PTHR39190:SF1">
    <property type="entry name" value="FLAGELLAR ASSEMBLY FACTOR FLIW"/>
    <property type="match status" value="1"/>
</dbReference>
<keyword evidence="6" id="KW-0969">Cilium</keyword>
<keyword evidence="1 5" id="KW-0963">Cytoplasm</keyword>
<dbReference type="PANTHER" id="PTHR39190">
    <property type="entry name" value="FLAGELLAR ASSEMBLY FACTOR FLIW"/>
    <property type="match status" value="1"/>
</dbReference>
<dbReference type="Pfam" id="PF02623">
    <property type="entry name" value="FliW"/>
    <property type="match status" value="1"/>
</dbReference>
<sequence length="145" mass="16675">MRVKTRYFGEVDIEDTKVIHFEKGIPGFEQYTDYTILYDIEEGQEAFFSWLQCITEEGLAFPIVNPFRVDTSYDPVVEDALLKQLGDFETEDLAVFLLATVPADVSKTSVNMKAPIVINTRNNKAMQIIAENNEYQVKHMILEEQ</sequence>
<dbReference type="InterPro" id="IPR024046">
    <property type="entry name" value="Flagellar_assmbl_FliW_dom_sf"/>
</dbReference>
<protein>
    <recommendedName>
        <fullName evidence="5">Flagellar assembly factor FliW</fullName>
    </recommendedName>
</protein>
<name>A0ABR7MVM1_9FIRM</name>
<accession>A0ABR7MVM1</accession>
<keyword evidence="3 5" id="KW-0810">Translation regulation</keyword>
<evidence type="ECO:0000256" key="4">
    <source>
        <dbReference type="ARBA" id="ARBA00023186"/>
    </source>
</evidence>
<dbReference type="Proteomes" id="UP000637513">
    <property type="component" value="Unassembled WGS sequence"/>
</dbReference>
<comment type="subunit">
    <text evidence="5">Interacts with translational regulator CsrA and flagellin(s).</text>
</comment>
<evidence type="ECO:0000256" key="5">
    <source>
        <dbReference type="HAMAP-Rule" id="MF_01185"/>
    </source>
</evidence>
<proteinExistence type="inferred from homology"/>
<comment type="caution">
    <text evidence="6">The sequence shown here is derived from an EMBL/GenBank/DDBJ whole genome shotgun (WGS) entry which is preliminary data.</text>
</comment>
<keyword evidence="4 5" id="KW-0143">Chaperone</keyword>
<dbReference type="InterPro" id="IPR003775">
    <property type="entry name" value="Flagellar_assembly_factor_FliW"/>
</dbReference>
<comment type="subcellular location">
    <subcellularLocation>
        <location evidence="5">Cytoplasm</location>
    </subcellularLocation>
</comment>
<keyword evidence="6" id="KW-0966">Cell projection</keyword>
<dbReference type="RefSeq" id="WP_249305155.1">
    <property type="nucleotide sequence ID" value="NZ_JACRSW010000031.1"/>
</dbReference>
<keyword evidence="2 5" id="KW-1005">Bacterial flagellum biogenesis</keyword>
<reference evidence="6 7" key="1">
    <citation type="submission" date="2020-08" db="EMBL/GenBank/DDBJ databases">
        <title>Genome public.</title>
        <authorList>
            <person name="Liu C."/>
            <person name="Sun Q."/>
        </authorList>
    </citation>
    <scope>NUCLEOTIDE SEQUENCE [LARGE SCALE GENOMIC DNA]</scope>
    <source>
        <strain evidence="6 7">BX3</strain>
    </source>
</reference>
<dbReference type="SUPFAM" id="SSF141457">
    <property type="entry name" value="BH3618-like"/>
    <property type="match status" value="1"/>
</dbReference>
<dbReference type="Gene3D" id="2.30.290.10">
    <property type="entry name" value="BH3618-like"/>
    <property type="match status" value="1"/>
</dbReference>
<keyword evidence="6" id="KW-0282">Flagellum</keyword>
<keyword evidence="7" id="KW-1185">Reference proteome</keyword>
<evidence type="ECO:0000256" key="3">
    <source>
        <dbReference type="ARBA" id="ARBA00022845"/>
    </source>
</evidence>
<organism evidence="6 7">
    <name type="scientific">Jutongia hominis</name>
    <dbReference type="NCBI Taxonomy" id="2763664"/>
    <lineage>
        <taxon>Bacteria</taxon>
        <taxon>Bacillati</taxon>
        <taxon>Bacillota</taxon>
        <taxon>Clostridia</taxon>
        <taxon>Lachnospirales</taxon>
        <taxon>Lachnospiraceae</taxon>
        <taxon>Jutongia</taxon>
    </lineage>
</organism>
<dbReference type="HAMAP" id="MF_01185">
    <property type="entry name" value="FliW"/>
    <property type="match status" value="1"/>
</dbReference>